<dbReference type="Proteomes" id="UP000297280">
    <property type="component" value="Unassembled WGS sequence"/>
</dbReference>
<organism evidence="1 2">
    <name type="scientific">Botrytis porri</name>
    <dbReference type="NCBI Taxonomy" id="87229"/>
    <lineage>
        <taxon>Eukaryota</taxon>
        <taxon>Fungi</taxon>
        <taxon>Dikarya</taxon>
        <taxon>Ascomycota</taxon>
        <taxon>Pezizomycotina</taxon>
        <taxon>Leotiomycetes</taxon>
        <taxon>Helotiales</taxon>
        <taxon>Sclerotiniaceae</taxon>
        <taxon>Botrytis</taxon>
    </lineage>
</organism>
<accession>A0A4Z1KLA8</accession>
<evidence type="ECO:0000313" key="2">
    <source>
        <dbReference type="Proteomes" id="UP000297280"/>
    </source>
</evidence>
<keyword evidence="2" id="KW-1185">Reference proteome</keyword>
<reference evidence="1 2" key="1">
    <citation type="submission" date="2017-12" db="EMBL/GenBank/DDBJ databases">
        <title>Comparative genomics of Botrytis spp.</title>
        <authorList>
            <person name="Valero-Jimenez C.A."/>
            <person name="Tapia P."/>
            <person name="Veloso J."/>
            <person name="Silva-Moreno E."/>
            <person name="Staats M."/>
            <person name="Valdes J.H."/>
            <person name="Van Kan J.A.L."/>
        </authorList>
    </citation>
    <scope>NUCLEOTIDE SEQUENCE [LARGE SCALE GENOMIC DNA]</scope>
    <source>
        <strain evidence="1 2">MUCL3349</strain>
    </source>
</reference>
<dbReference type="EMBL" id="PQXO01000951">
    <property type="protein sequence ID" value="TGO81975.1"/>
    <property type="molecule type" value="Genomic_DNA"/>
</dbReference>
<evidence type="ECO:0000313" key="1">
    <source>
        <dbReference type="EMBL" id="TGO81975.1"/>
    </source>
</evidence>
<comment type="caution">
    <text evidence="1">The sequence shown here is derived from an EMBL/GenBank/DDBJ whole genome shotgun (WGS) entry which is preliminary data.</text>
</comment>
<proteinExistence type="predicted"/>
<name>A0A4Z1KLA8_9HELO</name>
<protein>
    <submittedName>
        <fullName evidence="1">Uncharacterized protein</fullName>
    </submittedName>
</protein>
<gene>
    <name evidence="1" type="ORF">BPOR_0957g00040</name>
</gene>
<dbReference type="AlphaFoldDB" id="A0A4Z1KLA8"/>
<sequence>MSLAYVLDQFDNDAGCEPENADWVHVGGPPFEPCWGSENETLIEESKTRMRRAVPGNLVSDKGWRKPGFFAYFIDRLHEHSLTNYVV</sequence>